<feature type="transmembrane region" description="Helical" evidence="1">
    <location>
        <begin position="33"/>
        <end position="52"/>
    </location>
</feature>
<dbReference type="Gramene" id="A03p71870.2_BraZ1">
    <property type="protein sequence ID" value="A03p71870.2_BraZ1.CDS"/>
    <property type="gene ID" value="A03g71870.2_BraZ1"/>
</dbReference>
<evidence type="ECO:0000313" key="2">
    <source>
        <dbReference type="EMBL" id="CAG7885844.1"/>
    </source>
</evidence>
<keyword evidence="1" id="KW-1133">Transmembrane helix</keyword>
<dbReference type="EMBL" id="LR031571">
    <property type="protein sequence ID" value="VDC76155.1"/>
    <property type="molecule type" value="Genomic_DNA"/>
</dbReference>
<reference evidence="3" key="1">
    <citation type="submission" date="2018-11" db="EMBL/GenBank/DDBJ databases">
        <authorList>
            <consortium name="Genoscope - CEA"/>
            <person name="William W."/>
        </authorList>
    </citation>
    <scope>NUCLEOTIDE SEQUENCE</scope>
</reference>
<evidence type="ECO:0000313" key="3">
    <source>
        <dbReference type="EMBL" id="VDC76155.1"/>
    </source>
</evidence>
<keyword evidence="1" id="KW-0472">Membrane</keyword>
<proteinExistence type="predicted"/>
<dbReference type="AlphaFoldDB" id="A0A3P5ZII5"/>
<dbReference type="EMBL" id="LS974619">
    <property type="protein sequence ID" value="CAG7885844.1"/>
    <property type="molecule type" value="Genomic_DNA"/>
</dbReference>
<protein>
    <submittedName>
        <fullName evidence="2">Uncharacterized protein</fullName>
    </submittedName>
</protein>
<evidence type="ECO:0000256" key="1">
    <source>
        <dbReference type="SAM" id="Phobius"/>
    </source>
</evidence>
<gene>
    <name evidence="3" type="ORF">BRAA01T02657Z</name>
    <name evidence="2" type="ORF">BRAPAZ1V2_A03P71870.2</name>
</gene>
<accession>A0A3P5ZII5</accession>
<organism evidence="3">
    <name type="scientific">Brassica campestris</name>
    <name type="common">Field mustard</name>
    <dbReference type="NCBI Taxonomy" id="3711"/>
    <lineage>
        <taxon>Eukaryota</taxon>
        <taxon>Viridiplantae</taxon>
        <taxon>Streptophyta</taxon>
        <taxon>Embryophyta</taxon>
        <taxon>Tracheophyta</taxon>
        <taxon>Spermatophyta</taxon>
        <taxon>Magnoliopsida</taxon>
        <taxon>eudicotyledons</taxon>
        <taxon>Gunneridae</taxon>
        <taxon>Pentapetalae</taxon>
        <taxon>rosids</taxon>
        <taxon>malvids</taxon>
        <taxon>Brassicales</taxon>
        <taxon>Brassicaceae</taxon>
        <taxon>Brassiceae</taxon>
        <taxon>Brassica</taxon>
    </lineage>
</organism>
<keyword evidence="1" id="KW-0812">Transmembrane</keyword>
<sequence length="57" mass="6589">LTGYHVINLQKFMLHQYDHLHTLSNTNLELQGMFLYCNFSVMVVITVNPKIFGGLCM</sequence>
<feature type="non-terminal residue" evidence="3">
    <location>
        <position position="1"/>
    </location>
</feature>
<dbReference type="Proteomes" id="UP000694005">
    <property type="component" value="Chromosome A03"/>
</dbReference>
<name>A0A3P5ZII5_BRACM</name>